<feature type="coiled-coil region" evidence="1">
    <location>
        <begin position="428"/>
        <end position="455"/>
    </location>
</feature>
<dbReference type="PANTHER" id="PTHR35392">
    <property type="entry name" value="ZN(II)2CYS6 TRANSCRIPTION FACTOR (EUROFUNG)-RELATED-RELATED"/>
    <property type="match status" value="1"/>
</dbReference>
<feature type="region of interest" description="Disordered" evidence="2">
    <location>
        <begin position="70"/>
        <end position="95"/>
    </location>
</feature>
<dbReference type="STRING" id="1447875.A0A2B7WIP8"/>
<proteinExistence type="predicted"/>
<evidence type="ECO:0000313" key="4">
    <source>
        <dbReference type="Proteomes" id="UP000223968"/>
    </source>
</evidence>
<evidence type="ECO:0000256" key="2">
    <source>
        <dbReference type="SAM" id="MobiDB-lite"/>
    </source>
</evidence>
<keyword evidence="1" id="KW-0175">Coiled coil</keyword>
<reference evidence="3 4" key="1">
    <citation type="submission" date="2017-10" db="EMBL/GenBank/DDBJ databases">
        <title>Comparative genomics in systemic dimorphic fungi from Ajellomycetaceae.</title>
        <authorList>
            <person name="Munoz J.F."/>
            <person name="Mcewen J.G."/>
            <person name="Clay O.K."/>
            <person name="Cuomo C.A."/>
        </authorList>
    </citation>
    <scope>NUCLEOTIDE SEQUENCE [LARGE SCALE GENOMIC DNA]</scope>
    <source>
        <strain evidence="3 4">UAMH5409</strain>
    </source>
</reference>
<protein>
    <recommendedName>
        <fullName evidence="5">Zn(2)-C6 fungal-type domain-containing protein</fullName>
    </recommendedName>
</protein>
<evidence type="ECO:0000313" key="3">
    <source>
        <dbReference type="EMBL" id="PGG96380.1"/>
    </source>
</evidence>
<dbReference type="AlphaFoldDB" id="A0A2B7WIP8"/>
<organism evidence="3 4">
    <name type="scientific">Helicocarpus griseus UAMH5409</name>
    <dbReference type="NCBI Taxonomy" id="1447875"/>
    <lineage>
        <taxon>Eukaryota</taxon>
        <taxon>Fungi</taxon>
        <taxon>Dikarya</taxon>
        <taxon>Ascomycota</taxon>
        <taxon>Pezizomycotina</taxon>
        <taxon>Eurotiomycetes</taxon>
        <taxon>Eurotiomycetidae</taxon>
        <taxon>Onygenales</taxon>
        <taxon>Ajellomycetaceae</taxon>
        <taxon>Helicocarpus</taxon>
    </lineage>
</organism>
<keyword evidence="4" id="KW-1185">Reference proteome</keyword>
<gene>
    <name evidence="3" type="ORF">AJ79_09620</name>
</gene>
<evidence type="ECO:0000256" key="1">
    <source>
        <dbReference type="SAM" id="Coils"/>
    </source>
</evidence>
<evidence type="ECO:0008006" key="5">
    <source>
        <dbReference type="Google" id="ProtNLM"/>
    </source>
</evidence>
<dbReference type="Proteomes" id="UP000223968">
    <property type="component" value="Unassembled WGS sequence"/>
</dbReference>
<comment type="caution">
    <text evidence="3">The sequence shown here is derived from an EMBL/GenBank/DDBJ whole genome shotgun (WGS) entry which is preliminary data.</text>
</comment>
<dbReference type="OrthoDB" id="5417895at2759"/>
<sequence>MGRKPNSIVSEFFNRGAKLADSSNRYEHTCKSCGQNFPKGRADSLLSHLVKTCQAISTADKQRVLHLWRSTPGERGAGNNNGGKKAAQANGRIGRGKNANLPYAARQTVFNGIGGLNGLNVLAEASRQVGASDGKGPNGNSEGGVEMMGENGQGDKTVVVDPALESSAAGRRNIEADLRAALGPSSPPTNHFDPNSAENSAQMAFLNHNFSLVTDHTPDPGQSSQLSLIAASANEMVPQDGGLSLDNDVDFDSATHHATFYPRPIAIHPSPQDSSGFINNFGESSKPTKHKLRAQFSEERRKEVQKVRKMGACLRCRMLKKTCSSEDPCKQCRAIQNPRVWMECCIRDRLPTQLTAYSAGLHTTLAYRDISDIKNKLSFDLGIGRIEIFHFDSQPPKFITFSALHRQVEIPPYVDPEIPVPDSSEESKAQVRQDIRILEGDIDELSAKVETYIKAMTFQYFESEPSVFIKETLTLAWELYQSTSDQLLAGVLELWIATRILVDKELRWKIYLNPTLPPSSTQPLSSTSTESSTLIDETISPQSYSLITAQLRAATERFAGRLSKTVLGKIEQRLLQKQRSGHFRTFLGAVVLMNCVERMTWLFKSWESGEQEVQKWPLENGPDSYASQGDRFADIVSTHLRMRTLAPDYTVDPETGILKASFSRDPDVSKWFDAINISPHYFQERQTAAYDSTDPRSLDLLYCTRLFRQAENNQPSPTGPVQSL</sequence>
<feature type="compositionally biased region" description="Low complexity" evidence="2">
    <location>
        <begin position="82"/>
        <end position="91"/>
    </location>
</feature>
<dbReference type="EMBL" id="PDNB01000283">
    <property type="protein sequence ID" value="PGG96380.1"/>
    <property type="molecule type" value="Genomic_DNA"/>
</dbReference>
<accession>A0A2B7WIP8</accession>
<dbReference type="PANTHER" id="PTHR35392:SF2">
    <property type="entry name" value="ZN(II)2CYS6 TRANSCRIPTION FACTOR (EUROFUNG)"/>
    <property type="match status" value="1"/>
</dbReference>
<dbReference type="InterPro" id="IPR052973">
    <property type="entry name" value="Fungal_sec-metab_reg_TF"/>
</dbReference>
<name>A0A2B7WIP8_9EURO</name>